<name>A0A1P8WHI2_9PLAN</name>
<dbReference type="OrthoDB" id="264383at2"/>
<keyword evidence="3" id="KW-1185">Reference proteome</keyword>
<feature type="domain" description="Cytochrome oxidase subunit II copper A binding" evidence="1">
    <location>
        <begin position="43"/>
        <end position="165"/>
    </location>
</feature>
<dbReference type="KEGG" id="fmr:Fuma_03144"/>
<evidence type="ECO:0000313" key="3">
    <source>
        <dbReference type="Proteomes" id="UP000187735"/>
    </source>
</evidence>
<protein>
    <submittedName>
        <fullName evidence="2">Alternative cytochrome c oxidase subunit 2</fullName>
        <ecNumber evidence="2">1.9.3.1</ecNumber>
    </submittedName>
</protein>
<dbReference type="STRING" id="1891926.Fuma_03144"/>
<dbReference type="GO" id="GO:0016020">
    <property type="term" value="C:membrane"/>
    <property type="evidence" value="ECO:0007669"/>
    <property type="project" value="InterPro"/>
</dbReference>
<dbReference type="RefSeq" id="WP_145944204.1">
    <property type="nucleotide sequence ID" value="NZ_CP017641.1"/>
</dbReference>
<dbReference type="PROSITE" id="PS50857">
    <property type="entry name" value="COX2_CUA"/>
    <property type="match status" value="1"/>
</dbReference>
<reference evidence="2 3" key="1">
    <citation type="journal article" date="2016" name="Front. Microbiol.">
        <title>Fuerstia marisgermanicae gen. nov., sp. nov., an Unusual Member of the Phylum Planctomycetes from the German Wadden Sea.</title>
        <authorList>
            <person name="Kohn T."/>
            <person name="Heuer A."/>
            <person name="Jogler M."/>
            <person name="Vollmers J."/>
            <person name="Boedeker C."/>
            <person name="Bunk B."/>
            <person name="Rast P."/>
            <person name="Borchert D."/>
            <person name="Glockner I."/>
            <person name="Freese H.M."/>
            <person name="Klenk H.P."/>
            <person name="Overmann J."/>
            <person name="Kaster A.K."/>
            <person name="Rohde M."/>
            <person name="Wiegand S."/>
            <person name="Jogler C."/>
        </authorList>
    </citation>
    <scope>NUCLEOTIDE SEQUENCE [LARGE SCALE GENOMIC DNA]</scope>
    <source>
        <strain evidence="2 3">NH11</strain>
    </source>
</reference>
<accession>A0A1P8WHI2</accession>
<gene>
    <name evidence="2" type="primary">coxM_1</name>
    <name evidence="2" type="ORF">Fuma_03144</name>
</gene>
<dbReference type="EC" id="1.9.3.1" evidence="2"/>
<dbReference type="InterPro" id="IPR008972">
    <property type="entry name" value="Cupredoxin"/>
</dbReference>
<evidence type="ECO:0000259" key="1">
    <source>
        <dbReference type="PROSITE" id="PS50857"/>
    </source>
</evidence>
<dbReference type="GO" id="GO:0016491">
    <property type="term" value="F:oxidoreductase activity"/>
    <property type="evidence" value="ECO:0007669"/>
    <property type="project" value="UniProtKB-KW"/>
</dbReference>
<dbReference type="GO" id="GO:0005507">
    <property type="term" value="F:copper ion binding"/>
    <property type="evidence" value="ECO:0007669"/>
    <property type="project" value="InterPro"/>
</dbReference>
<dbReference type="Gene3D" id="2.60.40.420">
    <property type="entry name" value="Cupredoxins - blue copper proteins"/>
    <property type="match status" value="1"/>
</dbReference>
<sequence>MTLKTLRKLLLVFGLIFGVTFVSLWQLGVLRGSAAAWSPTALDTPILVEVVGEDFFWRFRFPGPDREFNTIDDASVEKELHLPSGRDVVFLITSADYVYTMTIPDLGLRQIAVPELSFPLNFRGDEERSYVITTDPLCGVRLLHDDDMGKIIVQSESAFDSWYRGIP</sequence>
<keyword evidence="2" id="KW-0560">Oxidoreductase</keyword>
<evidence type="ECO:0000313" key="2">
    <source>
        <dbReference type="EMBL" id="APZ93526.1"/>
    </source>
</evidence>
<dbReference type="Proteomes" id="UP000187735">
    <property type="component" value="Chromosome"/>
</dbReference>
<organism evidence="2 3">
    <name type="scientific">Fuerstiella marisgermanici</name>
    <dbReference type="NCBI Taxonomy" id="1891926"/>
    <lineage>
        <taxon>Bacteria</taxon>
        <taxon>Pseudomonadati</taxon>
        <taxon>Planctomycetota</taxon>
        <taxon>Planctomycetia</taxon>
        <taxon>Planctomycetales</taxon>
        <taxon>Planctomycetaceae</taxon>
        <taxon>Fuerstiella</taxon>
    </lineage>
</organism>
<dbReference type="SUPFAM" id="SSF49503">
    <property type="entry name" value="Cupredoxins"/>
    <property type="match status" value="1"/>
</dbReference>
<dbReference type="GO" id="GO:0004129">
    <property type="term" value="F:cytochrome-c oxidase activity"/>
    <property type="evidence" value="ECO:0007669"/>
    <property type="project" value="InterPro"/>
</dbReference>
<dbReference type="InterPro" id="IPR002429">
    <property type="entry name" value="CcO_II-like_C"/>
</dbReference>
<dbReference type="EMBL" id="CP017641">
    <property type="protein sequence ID" value="APZ93526.1"/>
    <property type="molecule type" value="Genomic_DNA"/>
</dbReference>
<proteinExistence type="predicted"/>
<dbReference type="AlphaFoldDB" id="A0A1P8WHI2"/>